<dbReference type="InterPro" id="IPR013099">
    <property type="entry name" value="K_chnl_dom"/>
</dbReference>
<protein>
    <recommendedName>
        <fullName evidence="9">Potassium channel domain-containing protein</fullName>
    </recommendedName>
</protein>
<dbReference type="PANTHER" id="PTHR11003:SF345">
    <property type="entry name" value="TWIK FAMILY OF POTASSIUM CHANNELS PROTEIN 18"/>
    <property type="match status" value="1"/>
</dbReference>
<dbReference type="GO" id="GO:0005886">
    <property type="term" value="C:plasma membrane"/>
    <property type="evidence" value="ECO:0007669"/>
    <property type="project" value="TreeGrafter"/>
</dbReference>
<feature type="domain" description="Potassium channel" evidence="9">
    <location>
        <begin position="119"/>
        <end position="165"/>
    </location>
</feature>
<evidence type="ECO:0000256" key="7">
    <source>
        <dbReference type="ARBA" id="ARBA00023303"/>
    </source>
</evidence>
<dbReference type="GO" id="GO:0015271">
    <property type="term" value="F:outward rectifier potassium channel activity"/>
    <property type="evidence" value="ECO:0007669"/>
    <property type="project" value="TreeGrafter"/>
</dbReference>
<feature type="transmembrane region" description="Helical" evidence="8">
    <location>
        <begin position="111"/>
        <end position="132"/>
    </location>
</feature>
<dbReference type="SUPFAM" id="SSF81324">
    <property type="entry name" value="Voltage-gated potassium channels"/>
    <property type="match status" value="1"/>
</dbReference>
<feature type="transmembrane region" description="Helical" evidence="8">
    <location>
        <begin position="144"/>
        <end position="165"/>
    </location>
</feature>
<evidence type="ECO:0000256" key="8">
    <source>
        <dbReference type="SAM" id="Phobius"/>
    </source>
</evidence>
<keyword evidence="2" id="KW-0813">Transport</keyword>
<dbReference type="EnsemblMetazoa" id="CLYHEMT020340.1">
    <property type="protein sequence ID" value="CLYHEMP020340.1"/>
    <property type="gene ID" value="CLYHEMG020340"/>
</dbReference>
<evidence type="ECO:0000256" key="4">
    <source>
        <dbReference type="ARBA" id="ARBA00022989"/>
    </source>
</evidence>
<comment type="subcellular location">
    <subcellularLocation>
        <location evidence="1">Membrane</location>
        <topology evidence="1">Multi-pass membrane protein</topology>
    </subcellularLocation>
</comment>
<dbReference type="InterPro" id="IPR003280">
    <property type="entry name" value="2pore_dom_K_chnl"/>
</dbReference>
<evidence type="ECO:0000313" key="10">
    <source>
        <dbReference type="EnsemblMetazoa" id="CLYHEMP020340.1"/>
    </source>
</evidence>
<dbReference type="Gene3D" id="1.10.287.70">
    <property type="match status" value="1"/>
</dbReference>
<evidence type="ECO:0000256" key="1">
    <source>
        <dbReference type="ARBA" id="ARBA00004141"/>
    </source>
</evidence>
<evidence type="ECO:0000256" key="3">
    <source>
        <dbReference type="ARBA" id="ARBA00022692"/>
    </source>
</evidence>
<organism evidence="10 11">
    <name type="scientific">Clytia hemisphaerica</name>
    <dbReference type="NCBI Taxonomy" id="252671"/>
    <lineage>
        <taxon>Eukaryota</taxon>
        <taxon>Metazoa</taxon>
        <taxon>Cnidaria</taxon>
        <taxon>Hydrozoa</taxon>
        <taxon>Hydroidolina</taxon>
        <taxon>Leptothecata</taxon>
        <taxon>Obeliida</taxon>
        <taxon>Clytiidae</taxon>
        <taxon>Clytia</taxon>
    </lineage>
</organism>
<dbReference type="Pfam" id="PF07885">
    <property type="entry name" value="Ion_trans_2"/>
    <property type="match status" value="1"/>
</dbReference>
<feature type="transmembrane region" description="Helical" evidence="8">
    <location>
        <begin position="24"/>
        <end position="45"/>
    </location>
</feature>
<keyword evidence="3 8" id="KW-0812">Transmembrane</keyword>
<keyword evidence="6 8" id="KW-0472">Membrane</keyword>
<dbReference type="PANTHER" id="PTHR11003">
    <property type="entry name" value="POTASSIUM CHANNEL, SUBFAMILY K"/>
    <property type="match status" value="1"/>
</dbReference>
<accession>A0A7M5XA44</accession>
<evidence type="ECO:0000256" key="2">
    <source>
        <dbReference type="ARBA" id="ARBA00022448"/>
    </source>
</evidence>
<keyword evidence="11" id="KW-1185">Reference proteome</keyword>
<dbReference type="Proteomes" id="UP000594262">
    <property type="component" value="Unplaced"/>
</dbReference>
<dbReference type="OrthoDB" id="5970010at2759"/>
<keyword evidence="4 8" id="KW-1133">Transmembrane helix</keyword>
<name>A0A7M5XA44_9CNID</name>
<dbReference type="GO" id="GO:0022841">
    <property type="term" value="F:potassium ion leak channel activity"/>
    <property type="evidence" value="ECO:0007669"/>
    <property type="project" value="TreeGrafter"/>
</dbReference>
<evidence type="ECO:0000256" key="5">
    <source>
        <dbReference type="ARBA" id="ARBA00023065"/>
    </source>
</evidence>
<dbReference type="GO" id="GO:0030322">
    <property type="term" value="P:stabilization of membrane potential"/>
    <property type="evidence" value="ECO:0007669"/>
    <property type="project" value="TreeGrafter"/>
</dbReference>
<keyword evidence="7" id="KW-0407">Ion channel</keyword>
<reference evidence="10" key="1">
    <citation type="submission" date="2021-01" db="UniProtKB">
        <authorList>
            <consortium name="EnsemblMetazoa"/>
        </authorList>
    </citation>
    <scope>IDENTIFICATION</scope>
</reference>
<keyword evidence="5" id="KW-0406">Ion transport</keyword>
<sequence>MSVENQILTLAELTSLVKQNLKRCFVFCLISVSLMLLGGLLFFYIEHCATTTKTIISKQQQGEVNCIKLCDQLIKYRNETHEIPSLVNLTATCSVECKVPVWRRECELNRAYFFMWTEYAMTVATTIGYGRFVAKTDLGKIMTIIYAIFTVPLTMAALSLCVSVIKYSTQL</sequence>
<evidence type="ECO:0000256" key="6">
    <source>
        <dbReference type="ARBA" id="ARBA00023136"/>
    </source>
</evidence>
<evidence type="ECO:0000259" key="9">
    <source>
        <dbReference type="Pfam" id="PF07885"/>
    </source>
</evidence>
<proteinExistence type="predicted"/>
<dbReference type="AlphaFoldDB" id="A0A7M5XA44"/>
<evidence type="ECO:0000313" key="11">
    <source>
        <dbReference type="Proteomes" id="UP000594262"/>
    </source>
</evidence>